<proteinExistence type="predicted"/>
<gene>
    <name evidence="2" type="ORF">EAH76_00035</name>
</gene>
<feature type="signal peptide" evidence="1">
    <location>
        <begin position="1"/>
        <end position="26"/>
    </location>
</feature>
<accession>A0A502G463</accession>
<dbReference type="AlphaFoldDB" id="A0A502G463"/>
<reference evidence="2 3" key="1">
    <citation type="journal article" date="2019" name="Environ. Microbiol.">
        <title>Species interactions and distinct microbial communities in high Arctic permafrost affected cryosols are associated with the CH4 and CO2 gas fluxes.</title>
        <authorList>
            <person name="Altshuler I."/>
            <person name="Hamel J."/>
            <person name="Turney S."/>
            <person name="Magnuson E."/>
            <person name="Levesque R."/>
            <person name="Greer C."/>
            <person name="Whyte L.G."/>
        </authorList>
    </citation>
    <scope>NUCLEOTIDE SEQUENCE [LARGE SCALE GENOMIC DNA]</scope>
    <source>
        <strain evidence="2 3">E6.1</strain>
    </source>
</reference>
<sequence>MMHRTTLIWGMIALAAAPLAWSGADAQQRDDLGHVITQPLRDTRISKTKIPPILQLAASAPYSSQNTRSCATIAAEVRRLDGALGPDADVPGKPKGEGAEVAAVAARTAVSTLIPGLGLVRVLTGADKEQRRAEAAVYAGQTRRAYLKGLGYARKCQAPAAPTRAAVADLPTSN</sequence>
<organism evidence="2 3">
    <name type="scientific">Sphingomonas glacialis</name>
    <dbReference type="NCBI Taxonomy" id="658225"/>
    <lineage>
        <taxon>Bacteria</taxon>
        <taxon>Pseudomonadati</taxon>
        <taxon>Pseudomonadota</taxon>
        <taxon>Alphaproteobacteria</taxon>
        <taxon>Sphingomonadales</taxon>
        <taxon>Sphingomonadaceae</taxon>
        <taxon>Sphingomonas</taxon>
    </lineage>
</organism>
<evidence type="ECO:0000313" key="3">
    <source>
        <dbReference type="Proteomes" id="UP000319931"/>
    </source>
</evidence>
<keyword evidence="1" id="KW-0732">Signal</keyword>
<evidence type="ECO:0000313" key="2">
    <source>
        <dbReference type="EMBL" id="TPG56006.1"/>
    </source>
</evidence>
<name>A0A502G463_9SPHN</name>
<evidence type="ECO:0008006" key="4">
    <source>
        <dbReference type="Google" id="ProtNLM"/>
    </source>
</evidence>
<dbReference type="EMBL" id="RCZC01000001">
    <property type="protein sequence ID" value="TPG56006.1"/>
    <property type="molecule type" value="Genomic_DNA"/>
</dbReference>
<evidence type="ECO:0000256" key="1">
    <source>
        <dbReference type="SAM" id="SignalP"/>
    </source>
</evidence>
<dbReference type="Proteomes" id="UP000319931">
    <property type="component" value="Unassembled WGS sequence"/>
</dbReference>
<protein>
    <recommendedName>
        <fullName evidence="4">UrcA family protein</fullName>
    </recommendedName>
</protein>
<dbReference type="OrthoDB" id="7211066at2"/>
<keyword evidence="3" id="KW-1185">Reference proteome</keyword>
<comment type="caution">
    <text evidence="2">The sequence shown here is derived from an EMBL/GenBank/DDBJ whole genome shotgun (WGS) entry which is preliminary data.</text>
</comment>
<feature type="chain" id="PRO_5021306371" description="UrcA family protein" evidence="1">
    <location>
        <begin position="27"/>
        <end position="174"/>
    </location>
</feature>